<keyword evidence="2" id="KW-0963">Cytoplasm</keyword>
<dbReference type="GO" id="GO:0030036">
    <property type="term" value="P:actin cytoskeleton organization"/>
    <property type="evidence" value="ECO:0007669"/>
    <property type="project" value="TreeGrafter"/>
</dbReference>
<dbReference type="GeneID" id="100915820"/>
<dbReference type="eggNOG" id="KOG1703">
    <property type="taxonomic scope" value="Eukaryota"/>
</dbReference>
<keyword evidence="7" id="KW-0206">Cytoskeleton</keyword>
<dbReference type="Pfam" id="PF15936">
    <property type="entry name" value="DUF4749"/>
    <property type="match status" value="1"/>
</dbReference>
<evidence type="ECO:0000256" key="8">
    <source>
        <dbReference type="ARBA" id="ARBA00037701"/>
    </source>
</evidence>
<keyword evidence="6 11" id="KW-0440">LIM domain</keyword>
<evidence type="ECO:0000256" key="5">
    <source>
        <dbReference type="ARBA" id="ARBA00022833"/>
    </source>
</evidence>
<dbReference type="SMART" id="SM00132">
    <property type="entry name" value="LIM"/>
    <property type="match status" value="1"/>
</dbReference>
<evidence type="ECO:0000256" key="9">
    <source>
        <dbReference type="ARBA" id="ARBA00039370"/>
    </source>
</evidence>
<evidence type="ECO:0000256" key="12">
    <source>
        <dbReference type="SAM" id="MobiDB-lite"/>
    </source>
</evidence>
<dbReference type="PANTHER" id="PTHR24214:SF1">
    <property type="entry name" value="PDZ AND LIM DOMAIN PROTEIN 2"/>
    <property type="match status" value="1"/>
</dbReference>
<dbReference type="CTD" id="64236"/>
<evidence type="ECO:0000256" key="7">
    <source>
        <dbReference type="ARBA" id="ARBA00023212"/>
    </source>
</evidence>
<keyword evidence="5 11" id="KW-0862">Zinc</keyword>
<protein>
    <recommendedName>
        <fullName evidence="9">PDZ and LIM domain protein 2</fullName>
    </recommendedName>
</protein>
<feature type="region of interest" description="Disordered" evidence="12">
    <location>
        <begin position="190"/>
        <end position="227"/>
    </location>
</feature>
<feature type="domain" description="LIM zinc-binding" evidence="13">
    <location>
        <begin position="297"/>
        <end position="357"/>
    </location>
</feature>
<dbReference type="Pfam" id="PF00595">
    <property type="entry name" value="PDZ"/>
    <property type="match status" value="1"/>
</dbReference>
<dbReference type="OrthoDB" id="445995at2759"/>
<feature type="region of interest" description="Disordered" evidence="12">
    <location>
        <begin position="266"/>
        <end position="292"/>
    </location>
</feature>
<dbReference type="Proteomes" id="UP000007648">
    <property type="component" value="Unassembled WGS sequence"/>
</dbReference>
<feature type="domain" description="PDZ" evidence="14">
    <location>
        <begin position="1"/>
        <end position="84"/>
    </location>
</feature>
<evidence type="ECO:0000256" key="6">
    <source>
        <dbReference type="ARBA" id="ARBA00023038"/>
    </source>
</evidence>
<dbReference type="PROSITE" id="PS50106">
    <property type="entry name" value="PDZ"/>
    <property type="match status" value="1"/>
</dbReference>
<dbReference type="RefSeq" id="XP_031806740.1">
    <property type="nucleotide sequence ID" value="XM_031950880.1"/>
</dbReference>
<name>G3X2P4_SARHA</name>
<evidence type="ECO:0000256" key="3">
    <source>
        <dbReference type="ARBA" id="ARBA00022553"/>
    </source>
</evidence>
<dbReference type="HOGENOM" id="CLU_038114_4_0_1"/>
<dbReference type="GO" id="GO:0007507">
    <property type="term" value="P:heart development"/>
    <property type="evidence" value="ECO:0007669"/>
    <property type="project" value="TreeGrafter"/>
</dbReference>
<evidence type="ECO:0000256" key="2">
    <source>
        <dbReference type="ARBA" id="ARBA00022490"/>
    </source>
</evidence>
<dbReference type="Gene3D" id="2.10.110.10">
    <property type="entry name" value="Cysteine Rich Protein"/>
    <property type="match status" value="1"/>
</dbReference>
<feature type="region of interest" description="Disordered" evidence="12">
    <location>
        <begin position="109"/>
        <end position="149"/>
    </location>
</feature>
<dbReference type="FunFam" id="2.10.110.10:FF:000085">
    <property type="entry name" value="PDZ and LIM domain 2 (mystique)"/>
    <property type="match status" value="1"/>
</dbReference>
<dbReference type="SUPFAM" id="SSF57716">
    <property type="entry name" value="Glucocorticoid receptor-like (DNA-binding domain)"/>
    <property type="match status" value="1"/>
</dbReference>
<dbReference type="InterPro" id="IPR001478">
    <property type="entry name" value="PDZ"/>
</dbReference>
<keyword evidence="3" id="KW-0597">Phosphoprotein</keyword>
<dbReference type="KEGG" id="shr:100915820"/>
<dbReference type="STRING" id="9305.ENSSHAP00000021949"/>
<comment type="function">
    <text evidence="8">Probable adapter protein located at the actin cytoskeleton that promotes cell attachment. Necessary for the migratory capacity of epithelial cells. Overexpression enhances cell adhesion to collagen and fibronectin and suppresses anchorage independent growth. May contribute to tumor cell migratory capacity.</text>
</comment>
<dbReference type="InterPro" id="IPR036034">
    <property type="entry name" value="PDZ_sf"/>
</dbReference>
<dbReference type="PROSITE" id="PS00478">
    <property type="entry name" value="LIM_DOMAIN_1"/>
    <property type="match status" value="1"/>
</dbReference>
<comment type="subunit">
    <text evidence="10">Interacts with alpha-actinins ACTN1 and ACTN4, FLNA and MYH9. Interacts (via LIM zinc-binding domain) with MKRN2.</text>
</comment>
<feature type="compositionally biased region" description="Low complexity" evidence="12">
    <location>
        <begin position="205"/>
        <end position="217"/>
    </location>
</feature>
<dbReference type="GO" id="GO:0030163">
    <property type="term" value="P:protein catabolic process"/>
    <property type="evidence" value="ECO:0007669"/>
    <property type="project" value="Ensembl"/>
</dbReference>
<feature type="compositionally biased region" description="Low complexity" evidence="12">
    <location>
        <begin position="115"/>
        <end position="125"/>
    </location>
</feature>
<dbReference type="GO" id="GO:0001725">
    <property type="term" value="C:stress fiber"/>
    <property type="evidence" value="ECO:0007669"/>
    <property type="project" value="TreeGrafter"/>
</dbReference>
<dbReference type="InterPro" id="IPR031847">
    <property type="entry name" value="PDLI1-4/Zasp-like_mid"/>
</dbReference>
<reference evidence="15" key="2">
    <citation type="submission" date="2025-08" db="UniProtKB">
        <authorList>
            <consortium name="Ensembl"/>
        </authorList>
    </citation>
    <scope>IDENTIFICATION</scope>
</reference>
<evidence type="ECO:0000256" key="11">
    <source>
        <dbReference type="PROSITE-ProRule" id="PRU00125"/>
    </source>
</evidence>
<dbReference type="Pfam" id="PF00412">
    <property type="entry name" value="LIM"/>
    <property type="match status" value="1"/>
</dbReference>
<dbReference type="GO" id="GO:0005912">
    <property type="term" value="C:adherens junction"/>
    <property type="evidence" value="ECO:0007669"/>
    <property type="project" value="TreeGrafter"/>
</dbReference>
<evidence type="ECO:0000259" key="14">
    <source>
        <dbReference type="PROSITE" id="PS50106"/>
    </source>
</evidence>
<dbReference type="RefSeq" id="XP_031806739.1">
    <property type="nucleotide sequence ID" value="XM_031950879.1"/>
</dbReference>
<organism evidence="15 16">
    <name type="scientific">Sarcophilus harrisii</name>
    <name type="common">Tasmanian devil</name>
    <name type="synonym">Sarcophilus laniarius</name>
    <dbReference type="NCBI Taxonomy" id="9305"/>
    <lineage>
        <taxon>Eukaryota</taxon>
        <taxon>Metazoa</taxon>
        <taxon>Chordata</taxon>
        <taxon>Craniata</taxon>
        <taxon>Vertebrata</taxon>
        <taxon>Euteleostomi</taxon>
        <taxon>Mammalia</taxon>
        <taxon>Metatheria</taxon>
        <taxon>Dasyuromorphia</taxon>
        <taxon>Dasyuridae</taxon>
        <taxon>Sarcophilus</taxon>
    </lineage>
</organism>
<sequence>MALTVDVIGPAPWGFRITGGRDFHMPIVVSKVTERGKAEAADLRPGDVIVAINGENAGSMLHAEAQSKIKLSPSPLRLQLDRSQSSPGQTNGGSSLELASCFQIPVRTRTDSQTSVRSSYSSPASLSPPPSRSSFSTPPPASSHSLPGEVVNNSSFQSLSYSPANVSVEHLNSGGHLSSRQAGLGRAGDSAVWVLPPSPGGFRGSQSASPKRSSSPKRSVDFGGGGPYLEEDSEVFKMLQENLEARTAPRQSSSFRMLQEALEAEERDGTSAYVPSSLSPLASRPAGTAQTTPPRLHICEKCNTNITNQAVRIQDGRYRHPGCYTCLDCGLNLKMRGHFWVGDELFCEKHARQRYSALHPLSSHS</sequence>
<dbReference type="InParanoid" id="G3X2P4"/>
<dbReference type="Gene3D" id="2.30.42.10">
    <property type="match status" value="1"/>
</dbReference>
<reference evidence="15 16" key="1">
    <citation type="journal article" date="2011" name="Proc. Natl. Acad. Sci. U.S.A.">
        <title>Genetic diversity and population structure of the endangered marsupial Sarcophilus harrisii (Tasmanian devil).</title>
        <authorList>
            <person name="Miller W."/>
            <person name="Hayes V.M."/>
            <person name="Ratan A."/>
            <person name="Petersen D.C."/>
            <person name="Wittekindt N.E."/>
            <person name="Miller J."/>
            <person name="Walenz B."/>
            <person name="Knight J."/>
            <person name="Qi J."/>
            <person name="Zhao F."/>
            <person name="Wang Q."/>
            <person name="Bedoya-Reina O.C."/>
            <person name="Katiyar N."/>
            <person name="Tomsho L.P."/>
            <person name="Kasson L.M."/>
            <person name="Hardie R.A."/>
            <person name="Woodbridge P."/>
            <person name="Tindall E.A."/>
            <person name="Bertelsen M.F."/>
            <person name="Dixon D."/>
            <person name="Pyecroft S."/>
            <person name="Helgen K.M."/>
            <person name="Lesk A.M."/>
            <person name="Pringle T.H."/>
            <person name="Patterson N."/>
            <person name="Zhang Y."/>
            <person name="Kreiss A."/>
            <person name="Woods G.M."/>
            <person name="Jones M.E."/>
            <person name="Schuster S.C."/>
        </authorList>
    </citation>
    <scope>NUCLEOTIDE SEQUENCE [LARGE SCALE GENOMIC DNA]</scope>
</reference>
<dbReference type="GO" id="GO:0003779">
    <property type="term" value="F:actin binding"/>
    <property type="evidence" value="ECO:0007669"/>
    <property type="project" value="TreeGrafter"/>
</dbReference>
<dbReference type="InterPro" id="IPR001781">
    <property type="entry name" value="Znf_LIM"/>
</dbReference>
<keyword evidence="4 11" id="KW-0479">Metal-binding</keyword>
<feature type="compositionally biased region" description="Pro residues" evidence="12">
    <location>
        <begin position="126"/>
        <end position="141"/>
    </location>
</feature>
<dbReference type="FunFam" id="2.30.42.10:FF:000130">
    <property type="entry name" value="PDZ and LIM domain 2 (mystique)"/>
    <property type="match status" value="1"/>
</dbReference>
<dbReference type="GO" id="GO:0051371">
    <property type="term" value="F:muscle alpha-actinin binding"/>
    <property type="evidence" value="ECO:0007669"/>
    <property type="project" value="TreeGrafter"/>
</dbReference>
<keyword evidence="16" id="KW-1185">Reference proteome</keyword>
<dbReference type="AlphaFoldDB" id="G3X2P4"/>
<dbReference type="FunCoup" id="G3X2P4">
    <property type="interactions" value="26"/>
</dbReference>
<dbReference type="PANTHER" id="PTHR24214">
    <property type="entry name" value="PDZ AND LIM DOMAIN PROTEIN ZASP"/>
    <property type="match status" value="1"/>
</dbReference>
<evidence type="ECO:0000256" key="4">
    <source>
        <dbReference type="ARBA" id="ARBA00022723"/>
    </source>
</evidence>
<dbReference type="GO" id="GO:0031625">
    <property type="term" value="F:ubiquitin protein ligase binding"/>
    <property type="evidence" value="ECO:0007669"/>
    <property type="project" value="Ensembl"/>
</dbReference>
<dbReference type="GO" id="GO:0046872">
    <property type="term" value="F:metal ion binding"/>
    <property type="evidence" value="ECO:0007669"/>
    <property type="project" value="UniProtKB-KW"/>
</dbReference>
<dbReference type="Ensembl" id="ENSSHAT00000022125.2">
    <property type="protein sequence ID" value="ENSSHAP00000021949.2"/>
    <property type="gene ID" value="ENSSHAG00000032312.1"/>
</dbReference>
<evidence type="ECO:0000313" key="16">
    <source>
        <dbReference type="Proteomes" id="UP000007648"/>
    </source>
</evidence>
<dbReference type="GeneTree" id="ENSGT00940000160418"/>
<dbReference type="CDD" id="cd09449">
    <property type="entry name" value="LIM_Mystique"/>
    <property type="match status" value="1"/>
</dbReference>
<accession>G3X2P4</accession>
<dbReference type="GO" id="GO:0030018">
    <property type="term" value="C:Z disc"/>
    <property type="evidence" value="ECO:0007669"/>
    <property type="project" value="TreeGrafter"/>
</dbReference>
<dbReference type="SUPFAM" id="SSF50156">
    <property type="entry name" value="PDZ domain-like"/>
    <property type="match status" value="1"/>
</dbReference>
<dbReference type="GO" id="GO:0061061">
    <property type="term" value="P:muscle structure development"/>
    <property type="evidence" value="ECO:0007669"/>
    <property type="project" value="TreeGrafter"/>
</dbReference>
<evidence type="ECO:0000259" key="13">
    <source>
        <dbReference type="PROSITE" id="PS50023"/>
    </source>
</evidence>
<dbReference type="CDD" id="cd06753">
    <property type="entry name" value="PDZ_PDLIM-like"/>
    <property type="match status" value="1"/>
</dbReference>
<dbReference type="PROSITE" id="PS50023">
    <property type="entry name" value="LIM_DOMAIN_2"/>
    <property type="match status" value="1"/>
</dbReference>
<dbReference type="InterPro" id="IPR050604">
    <property type="entry name" value="PDZ-LIM_domain"/>
</dbReference>
<dbReference type="RefSeq" id="XP_031806743.1">
    <property type="nucleotide sequence ID" value="XM_031950883.1"/>
</dbReference>
<comment type="subcellular location">
    <subcellularLocation>
        <location evidence="1">Cytoplasm</location>
        <location evidence="1">Cytoskeleton</location>
    </subcellularLocation>
</comment>
<evidence type="ECO:0000313" key="15">
    <source>
        <dbReference type="Ensembl" id="ENSSHAP00000021949.2"/>
    </source>
</evidence>
<gene>
    <name evidence="15" type="primary">PDLIM2</name>
</gene>
<proteinExistence type="predicted"/>
<dbReference type="RefSeq" id="XP_031806741.1">
    <property type="nucleotide sequence ID" value="XM_031950881.1"/>
</dbReference>
<reference evidence="15" key="3">
    <citation type="submission" date="2025-09" db="UniProtKB">
        <authorList>
            <consortium name="Ensembl"/>
        </authorList>
    </citation>
    <scope>IDENTIFICATION</scope>
</reference>
<feature type="compositionally biased region" description="Low complexity" evidence="12">
    <location>
        <begin position="275"/>
        <end position="286"/>
    </location>
</feature>
<evidence type="ECO:0000256" key="10">
    <source>
        <dbReference type="ARBA" id="ARBA00046459"/>
    </source>
</evidence>
<dbReference type="SMART" id="SM00228">
    <property type="entry name" value="PDZ"/>
    <property type="match status" value="1"/>
</dbReference>
<dbReference type="GO" id="GO:0031941">
    <property type="term" value="C:filamentous actin"/>
    <property type="evidence" value="ECO:0007669"/>
    <property type="project" value="TreeGrafter"/>
</dbReference>
<evidence type="ECO:0000256" key="1">
    <source>
        <dbReference type="ARBA" id="ARBA00004245"/>
    </source>
</evidence>